<dbReference type="Proteomes" id="UP001596052">
    <property type="component" value="Unassembled WGS sequence"/>
</dbReference>
<evidence type="ECO:0000313" key="2">
    <source>
        <dbReference type="Proteomes" id="UP001596052"/>
    </source>
</evidence>
<accession>A0ABW0KTR0</accession>
<reference evidence="2" key="1">
    <citation type="journal article" date="2019" name="Int. J. Syst. Evol. Microbiol.">
        <title>The Global Catalogue of Microorganisms (GCM) 10K type strain sequencing project: providing services to taxonomists for standard genome sequencing and annotation.</title>
        <authorList>
            <consortium name="The Broad Institute Genomics Platform"/>
            <consortium name="The Broad Institute Genome Sequencing Center for Infectious Disease"/>
            <person name="Wu L."/>
            <person name="Ma J."/>
        </authorList>
    </citation>
    <scope>NUCLEOTIDE SEQUENCE [LARGE SCALE GENOMIC DNA]</scope>
    <source>
        <strain evidence="2">CGMCC 4.1469</strain>
    </source>
</reference>
<evidence type="ECO:0000313" key="1">
    <source>
        <dbReference type="EMBL" id="MFC5456077.1"/>
    </source>
</evidence>
<gene>
    <name evidence="1" type="ORF">ACFQDI_14530</name>
</gene>
<comment type="caution">
    <text evidence="1">The sequence shown here is derived from an EMBL/GenBank/DDBJ whole genome shotgun (WGS) entry which is preliminary data.</text>
</comment>
<keyword evidence="2" id="KW-1185">Reference proteome</keyword>
<dbReference type="RefSeq" id="WP_377167967.1">
    <property type="nucleotide sequence ID" value="NZ_JBHSMQ010000005.1"/>
</dbReference>
<sequence>MNRRNFIQATVAGVVGQSHARQDDNVVVKAGAFAVTIPAIWQKSAIIEKVPIKPLYSKEDWKAYQADNHRILKPSYGCRPQHWALRFPAAVPKGITFDQENAGENPEAPQILMHKAEEWGMAFTDGTHTKDKAGELRQRLRREMDEVLQNDNPHVSPAFMDASLTFMCLKRRIDFTGGHGVRLVAQWTIEAELMRLGGLHYLFLGMSDDSTCQIIATFPLGLPGLPTSEGREHLGWSMERYGELEKGFNRYEADAIGWLGKHEQEITPSLRTLDAMMQSLVASSWKQE</sequence>
<organism evidence="1 2">
    <name type="scientific">Prosthecobacter fluviatilis</name>
    <dbReference type="NCBI Taxonomy" id="445931"/>
    <lineage>
        <taxon>Bacteria</taxon>
        <taxon>Pseudomonadati</taxon>
        <taxon>Verrucomicrobiota</taxon>
        <taxon>Verrucomicrobiia</taxon>
        <taxon>Verrucomicrobiales</taxon>
        <taxon>Verrucomicrobiaceae</taxon>
        <taxon>Prosthecobacter</taxon>
    </lineage>
</organism>
<proteinExistence type="predicted"/>
<name>A0ABW0KTR0_9BACT</name>
<dbReference type="EMBL" id="JBHSMQ010000005">
    <property type="protein sequence ID" value="MFC5456077.1"/>
    <property type="molecule type" value="Genomic_DNA"/>
</dbReference>
<protein>
    <submittedName>
        <fullName evidence="1">Uncharacterized protein</fullName>
    </submittedName>
</protein>